<gene>
    <name evidence="3" type="primary">LOC112682363</name>
</gene>
<protein>
    <submittedName>
        <fullName evidence="3">Ras-interacting protein RIP3-like</fullName>
    </submittedName>
</protein>
<dbReference type="GeneID" id="112682363"/>
<sequence>MYPNAKLFVAPTAIVILTLCVLSTNQTLFSRKKPSISPIADSAYQSTGAIPEKETSHWWQIKRKPEPIEASAASAGTNQVTVAVPFTSIHQKLQSILESNKNSNVKWVPCLCPIRKNEQQQQQQQQHHHHHQQQQQHYQQNQQHQQQQQQQQQQQPEQQQQQHSLYYQQETIKDPPGVISSAPRLIFTNYQIEK</sequence>
<evidence type="ECO:0000313" key="3">
    <source>
        <dbReference type="RefSeq" id="XP_025408722.1"/>
    </source>
</evidence>
<name>A0A8B8FE37_9HEMI</name>
<proteinExistence type="predicted"/>
<dbReference type="RefSeq" id="XP_025408722.1">
    <property type="nucleotide sequence ID" value="XM_025552937.1"/>
</dbReference>
<dbReference type="Proteomes" id="UP000694846">
    <property type="component" value="Unplaced"/>
</dbReference>
<dbReference type="OrthoDB" id="6623947at2759"/>
<reference evidence="3" key="1">
    <citation type="submission" date="2025-08" db="UniProtKB">
        <authorList>
            <consortium name="RefSeq"/>
        </authorList>
    </citation>
    <scope>IDENTIFICATION</scope>
    <source>
        <tissue evidence="3">Whole body</tissue>
    </source>
</reference>
<organism evidence="2 3">
    <name type="scientific">Sipha flava</name>
    <name type="common">yellow sugarcane aphid</name>
    <dbReference type="NCBI Taxonomy" id="143950"/>
    <lineage>
        <taxon>Eukaryota</taxon>
        <taxon>Metazoa</taxon>
        <taxon>Ecdysozoa</taxon>
        <taxon>Arthropoda</taxon>
        <taxon>Hexapoda</taxon>
        <taxon>Insecta</taxon>
        <taxon>Pterygota</taxon>
        <taxon>Neoptera</taxon>
        <taxon>Paraneoptera</taxon>
        <taxon>Hemiptera</taxon>
        <taxon>Sternorrhyncha</taxon>
        <taxon>Aphidomorpha</taxon>
        <taxon>Aphidoidea</taxon>
        <taxon>Aphididae</taxon>
        <taxon>Sipha</taxon>
    </lineage>
</organism>
<feature type="region of interest" description="Disordered" evidence="1">
    <location>
        <begin position="119"/>
        <end position="165"/>
    </location>
</feature>
<feature type="compositionally biased region" description="Low complexity" evidence="1">
    <location>
        <begin position="133"/>
        <end position="163"/>
    </location>
</feature>
<evidence type="ECO:0000256" key="1">
    <source>
        <dbReference type="SAM" id="MobiDB-lite"/>
    </source>
</evidence>
<keyword evidence="2" id="KW-1185">Reference proteome</keyword>
<evidence type="ECO:0000313" key="2">
    <source>
        <dbReference type="Proteomes" id="UP000694846"/>
    </source>
</evidence>
<accession>A0A8B8FE37</accession>
<dbReference type="AlphaFoldDB" id="A0A8B8FE37"/>